<name>A0A178IPB2_9BACT</name>
<dbReference type="EMBL" id="LRRQ01000042">
    <property type="protein sequence ID" value="OAM91085.1"/>
    <property type="molecule type" value="Genomic_DNA"/>
</dbReference>
<reference evidence="2 3" key="1">
    <citation type="submission" date="2016-01" db="EMBL/GenBank/DDBJ databases">
        <title>High potential of lignocellulose degradation of a new Verrucomicrobia species.</title>
        <authorList>
            <person name="Wang Y."/>
            <person name="Shi Y."/>
            <person name="Qiu Z."/>
            <person name="Liu S."/>
            <person name="Yang H."/>
        </authorList>
    </citation>
    <scope>NUCLEOTIDE SEQUENCE [LARGE SCALE GENOMIC DNA]</scope>
    <source>
        <strain evidence="2 3">TSB47</strain>
    </source>
</reference>
<evidence type="ECO:0000313" key="2">
    <source>
        <dbReference type="EMBL" id="OAM91085.1"/>
    </source>
</evidence>
<protein>
    <recommendedName>
        <fullName evidence="4">Secretin/TonB short N-terminal domain-containing protein</fullName>
    </recommendedName>
</protein>
<accession>A0A178IPB2</accession>
<feature type="signal peptide" evidence="1">
    <location>
        <begin position="1"/>
        <end position="35"/>
    </location>
</feature>
<keyword evidence="3" id="KW-1185">Reference proteome</keyword>
<organism evidence="2 3">
    <name type="scientific">Termitidicoccus mucosus</name>
    <dbReference type="NCBI Taxonomy" id="1184151"/>
    <lineage>
        <taxon>Bacteria</taxon>
        <taxon>Pseudomonadati</taxon>
        <taxon>Verrucomicrobiota</taxon>
        <taxon>Opitutia</taxon>
        <taxon>Opitutales</taxon>
        <taxon>Opitutaceae</taxon>
        <taxon>Termitidicoccus</taxon>
    </lineage>
</organism>
<proteinExistence type="predicted"/>
<evidence type="ECO:0000313" key="3">
    <source>
        <dbReference type="Proteomes" id="UP000078486"/>
    </source>
</evidence>
<dbReference type="OrthoDB" id="9933719at2"/>
<keyword evidence="1" id="KW-0732">Signal</keyword>
<dbReference type="Proteomes" id="UP000078486">
    <property type="component" value="Unassembled WGS sequence"/>
</dbReference>
<evidence type="ECO:0008006" key="4">
    <source>
        <dbReference type="Google" id="ProtNLM"/>
    </source>
</evidence>
<dbReference type="STRING" id="1184151.AW736_05245"/>
<evidence type="ECO:0000256" key="1">
    <source>
        <dbReference type="SAM" id="SignalP"/>
    </source>
</evidence>
<feature type="chain" id="PRO_5008089190" description="Secretin/TonB short N-terminal domain-containing protein" evidence="1">
    <location>
        <begin position="36"/>
        <end position="146"/>
    </location>
</feature>
<dbReference type="AlphaFoldDB" id="A0A178IPB2"/>
<gene>
    <name evidence="2" type="ORF">AW736_05245</name>
</gene>
<comment type="caution">
    <text evidence="2">The sequence shown here is derived from an EMBL/GenBank/DDBJ whole genome shotgun (WGS) entry which is preliminary data.</text>
</comment>
<sequence>MVFSQVKSTASPPMPGGKTFLIACLFAYASASVFAAQEPDYFSDPILARTRVNIASTQVSPTALGDILALIEKQTGIELIYLDKRIPLTDRILVESDANVSLAHLLSSITTLTGVTFARHDRKMVVRIPMKAEAKIRITKNLLTDK</sequence>